<evidence type="ECO:0000313" key="6">
    <source>
        <dbReference type="Proteomes" id="UP001500279"/>
    </source>
</evidence>
<feature type="signal peptide" evidence="1">
    <location>
        <begin position="1"/>
        <end position="20"/>
    </location>
</feature>
<name>A0ABN1KI45_9BURK</name>
<comment type="caution">
    <text evidence="5">The sequence shown here is derived from an EMBL/GenBank/DDBJ whole genome shotgun (WGS) entry which is preliminary data.</text>
</comment>
<feature type="domain" description="Gp5/Type VI secretion system Vgr protein OB-fold" evidence="2">
    <location>
        <begin position="558"/>
        <end position="604"/>
    </location>
</feature>
<dbReference type="InterPro" id="IPR006533">
    <property type="entry name" value="T6SS_Vgr_RhsGE"/>
</dbReference>
<accession>A0ABN1KI45</accession>
<dbReference type="Gene3D" id="4.10.220.110">
    <property type="match status" value="1"/>
</dbReference>
<dbReference type="InterPro" id="IPR006531">
    <property type="entry name" value="Gp5/Vgr_OB"/>
</dbReference>
<dbReference type="Gene3D" id="3.55.50.10">
    <property type="entry name" value="Baseplate protein-like domains"/>
    <property type="match status" value="1"/>
</dbReference>
<dbReference type="InterPro" id="IPR037026">
    <property type="entry name" value="Vgr_OB-fold_dom_sf"/>
</dbReference>
<dbReference type="InterPro" id="IPR028244">
    <property type="entry name" value="T6SS_Rhs_Vgr_dom"/>
</dbReference>
<dbReference type="SUPFAM" id="SSF69255">
    <property type="entry name" value="gp5 N-terminal domain-like"/>
    <property type="match status" value="1"/>
</dbReference>
<dbReference type="Pfam" id="PF05954">
    <property type="entry name" value="Phage_GPD"/>
    <property type="match status" value="1"/>
</dbReference>
<feature type="domain" description="DUF2345" evidence="3">
    <location>
        <begin position="834"/>
        <end position="992"/>
    </location>
</feature>
<evidence type="ECO:0000259" key="2">
    <source>
        <dbReference type="Pfam" id="PF04717"/>
    </source>
</evidence>
<organism evidence="5 6">
    <name type="scientific">Ideonella azotifigens</name>
    <dbReference type="NCBI Taxonomy" id="513160"/>
    <lineage>
        <taxon>Bacteria</taxon>
        <taxon>Pseudomonadati</taxon>
        <taxon>Pseudomonadota</taxon>
        <taxon>Betaproteobacteria</taxon>
        <taxon>Burkholderiales</taxon>
        <taxon>Sphaerotilaceae</taxon>
        <taxon>Ideonella</taxon>
    </lineage>
</organism>
<evidence type="ECO:0000259" key="3">
    <source>
        <dbReference type="Pfam" id="PF10106"/>
    </source>
</evidence>
<evidence type="ECO:0000259" key="4">
    <source>
        <dbReference type="Pfam" id="PF13296"/>
    </source>
</evidence>
<gene>
    <name evidence="5" type="ORF">GCM10009107_56540</name>
</gene>
<sequence length="1028" mass="107379">MTLTSMATSMLAAVGSSAPAAVTSLLGGHTQAERLLRLHTPLGADVLFAEDLHSWECIGPFIGPALPGNAQLGPARAGMRLVVHAFSADAHLELKTLIGQPALVELLCQDSRDELRPWHGHIVAAALTGSDGGLARYRLVIEPWLAVLAHRVDSFVFQDLSVPQIIDAVFADYQGQGQLAPLWRWDLADASVYPRRSLCTQYQESDLDFVQRLMLEEGLFCWWEHTGAADDDTLGSHTLVIADHNGAFAENRQPVVRFTHSDHSFGEDSLTRWRSVQRVASARVDLSSWDHRSRSTRPVQAGVEGGPLAELSISDTPSSYAYESIDQGQRLVQRQAEALGALRQRTLGHGPWRRAEAGSSFTLAEHPRHDGTDREADTFVILALQHRARNNFRADEQARLTALSEVFASEVAQGTGSSDASGTDDRPLHEAALLAQPLAVPVRLAAGHTPSSGEPRFGVLREQVHANAVDAADDAGPDLFDPHALRTLGQPDVRLHRKPTVHGTQTALVMGGGGSSGPVMTDRDGRVKLQFHWQRGAGASHRLSHPAGDDNAPASDASFTWVRVGQAQAGDNHGAVFIPRVGHEVAVAFVGGDIDRPVVIGSAYNGEGTADAQANQVAAGAAGAVGNAPAWFPGETAAGDRQGHQHPAVMLGHKSQELGSSASGFGGYTQLVFDDSPGANRIELGASTLGSRLQLGHLIQQDDNQRLAPRGHGLDLATAGHGALRAGSGLLVSAHAEAPSTAGGLQLQSRDPLQQLQAAQDLVHTLAETAQAHLAKLKDEPDVQGAKPEDTAKQLPAEQGMQALNESLAATDSRQGGANPASSDGTVAIEGGWGSVPAWGRPELVLAAPAGIGLFTPAHAITSSGANLTLSAGQDIASIAQGHHSMVANGGVVLFTHGKANNPNKPNAETGLAIHAATGSLQASANTSTASLAASLSVEVVSTTANVLIGAPNHVLLTAAGAALDIQSGSITLKGPGKVEFKAAQKNLTGPSSMQANAQLAKPAEVKLCEFRMHGANASGAALVAAGN</sequence>
<proteinExistence type="predicted"/>
<dbReference type="EMBL" id="BAAAEW010000047">
    <property type="protein sequence ID" value="GAA0767537.1"/>
    <property type="molecule type" value="Genomic_DNA"/>
</dbReference>
<feature type="chain" id="PRO_5045313878" evidence="1">
    <location>
        <begin position="21"/>
        <end position="1028"/>
    </location>
</feature>
<reference evidence="5 6" key="1">
    <citation type="journal article" date="2019" name="Int. J. Syst. Evol. Microbiol.">
        <title>The Global Catalogue of Microorganisms (GCM) 10K type strain sequencing project: providing services to taxonomists for standard genome sequencing and annotation.</title>
        <authorList>
            <consortium name="The Broad Institute Genomics Platform"/>
            <consortium name="The Broad Institute Genome Sequencing Center for Infectious Disease"/>
            <person name="Wu L."/>
            <person name="Ma J."/>
        </authorList>
    </citation>
    <scope>NUCLEOTIDE SEQUENCE [LARGE SCALE GENOMIC DNA]</scope>
    <source>
        <strain evidence="5 6">JCM 15503</strain>
    </source>
</reference>
<dbReference type="InterPro" id="IPR018769">
    <property type="entry name" value="VgrG2_DUF2345"/>
</dbReference>
<protein>
    <submittedName>
        <fullName evidence="5">Type VI secretion system Vgr family protein</fullName>
    </submittedName>
</protein>
<dbReference type="Pfam" id="PF13296">
    <property type="entry name" value="T6SS_Vgr"/>
    <property type="match status" value="1"/>
</dbReference>
<dbReference type="Pfam" id="PF04717">
    <property type="entry name" value="Phage_base_V"/>
    <property type="match status" value="1"/>
</dbReference>
<feature type="domain" description="Putative type VI secretion system Rhs element associated Vgr" evidence="4">
    <location>
        <begin position="666"/>
        <end position="770"/>
    </location>
</feature>
<dbReference type="RefSeq" id="WP_231010239.1">
    <property type="nucleotide sequence ID" value="NZ_BAAAEW010000047.1"/>
</dbReference>
<keyword evidence="6" id="KW-1185">Reference proteome</keyword>
<evidence type="ECO:0000256" key="1">
    <source>
        <dbReference type="SAM" id="SignalP"/>
    </source>
</evidence>
<dbReference type="Gene3D" id="2.30.110.50">
    <property type="match status" value="1"/>
</dbReference>
<dbReference type="Proteomes" id="UP001500279">
    <property type="component" value="Unassembled WGS sequence"/>
</dbReference>
<dbReference type="Gene3D" id="2.40.50.230">
    <property type="entry name" value="Gp5 N-terminal domain"/>
    <property type="match status" value="1"/>
</dbReference>
<dbReference type="NCBIfam" id="TIGR01646">
    <property type="entry name" value="vgr_GE"/>
    <property type="match status" value="1"/>
</dbReference>
<keyword evidence="1" id="KW-0732">Signal</keyword>
<evidence type="ECO:0000313" key="5">
    <source>
        <dbReference type="EMBL" id="GAA0767537.1"/>
    </source>
</evidence>
<dbReference type="Pfam" id="PF10106">
    <property type="entry name" value="DUF2345"/>
    <property type="match status" value="1"/>
</dbReference>
<dbReference type="SUPFAM" id="SSF69279">
    <property type="entry name" value="Phage tail proteins"/>
    <property type="match status" value="2"/>
</dbReference>